<gene>
    <name evidence="1" type="ORF">T10_7893</name>
</gene>
<dbReference type="EMBL" id="JYDO01000427">
    <property type="protein sequence ID" value="KRZ65263.1"/>
    <property type="molecule type" value="Genomic_DNA"/>
</dbReference>
<comment type="caution">
    <text evidence="1">The sequence shown here is derived from an EMBL/GenBank/DDBJ whole genome shotgun (WGS) entry which is preliminary data.</text>
</comment>
<name>A0A0V1M0R3_9BILA</name>
<dbReference type="AlphaFoldDB" id="A0A0V1M0R3"/>
<protein>
    <recommendedName>
        <fullName evidence="3">FLYWCH-type domain-containing protein</fullName>
    </recommendedName>
</protein>
<accession>A0A0V1M0R3</accession>
<dbReference type="STRING" id="268474.A0A0V1M0R3"/>
<proteinExistence type="predicted"/>
<reference evidence="1 2" key="1">
    <citation type="submission" date="2015-01" db="EMBL/GenBank/DDBJ databases">
        <title>Evolution of Trichinella species and genotypes.</title>
        <authorList>
            <person name="Korhonen P.K."/>
            <person name="Edoardo P."/>
            <person name="Giuseppe L.R."/>
            <person name="Gasser R.B."/>
        </authorList>
    </citation>
    <scope>NUCLEOTIDE SEQUENCE [LARGE SCALE GENOMIC DNA]</scope>
    <source>
        <strain evidence="1">ISS1980</strain>
    </source>
</reference>
<keyword evidence="2" id="KW-1185">Reference proteome</keyword>
<evidence type="ECO:0000313" key="1">
    <source>
        <dbReference type="EMBL" id="KRZ65263.1"/>
    </source>
</evidence>
<organism evidence="1 2">
    <name type="scientific">Trichinella papuae</name>
    <dbReference type="NCBI Taxonomy" id="268474"/>
    <lineage>
        <taxon>Eukaryota</taxon>
        <taxon>Metazoa</taxon>
        <taxon>Ecdysozoa</taxon>
        <taxon>Nematoda</taxon>
        <taxon>Enoplea</taxon>
        <taxon>Dorylaimia</taxon>
        <taxon>Trichinellida</taxon>
        <taxon>Trichinellidae</taxon>
        <taxon>Trichinella</taxon>
    </lineage>
</organism>
<evidence type="ECO:0000313" key="2">
    <source>
        <dbReference type="Proteomes" id="UP000054843"/>
    </source>
</evidence>
<dbReference type="Proteomes" id="UP000054843">
    <property type="component" value="Unassembled WGS sequence"/>
</dbReference>
<sequence>MFLSCLVKNRCGSMSLVFEGRTYKLKNTSKQEILGCSKDKEGCTMWTYLEVTVVISQKHHMESCPVDQYLATKWKRRPFKKTPSAKQITHILTIYDQEFAVLKRVRAKVYINQRTFSGLPEHCHFQHVTDEFKKTKSRKDFLLYQCIFKYILVFETGNNISLLATSTSWAMVGTFKIMSEWYLQLFTIYTCVADKLVQTSAHTRLFLKLH</sequence>
<evidence type="ECO:0008006" key="3">
    <source>
        <dbReference type="Google" id="ProtNLM"/>
    </source>
</evidence>